<evidence type="ECO:0000313" key="3">
    <source>
        <dbReference type="EMBL" id="KAF2749337.1"/>
    </source>
</evidence>
<keyword evidence="2" id="KW-0812">Transmembrane</keyword>
<feature type="region of interest" description="Disordered" evidence="1">
    <location>
        <begin position="1"/>
        <end position="51"/>
    </location>
</feature>
<feature type="compositionally biased region" description="Low complexity" evidence="1">
    <location>
        <begin position="136"/>
        <end position="151"/>
    </location>
</feature>
<accession>A0A6A6VJN7</accession>
<feature type="region of interest" description="Disordered" evidence="1">
    <location>
        <begin position="126"/>
        <end position="153"/>
    </location>
</feature>
<protein>
    <submittedName>
        <fullName evidence="3">Uncharacterized protein</fullName>
    </submittedName>
</protein>
<dbReference type="OrthoDB" id="3767534at2759"/>
<gene>
    <name evidence="3" type="ORF">M011DRAFT_484778</name>
</gene>
<keyword evidence="4" id="KW-1185">Reference proteome</keyword>
<evidence type="ECO:0000256" key="2">
    <source>
        <dbReference type="SAM" id="Phobius"/>
    </source>
</evidence>
<keyword evidence="2" id="KW-0472">Membrane</keyword>
<reference evidence="3" key="1">
    <citation type="journal article" date="2020" name="Stud. Mycol.">
        <title>101 Dothideomycetes genomes: a test case for predicting lifestyles and emergence of pathogens.</title>
        <authorList>
            <person name="Haridas S."/>
            <person name="Albert R."/>
            <person name="Binder M."/>
            <person name="Bloem J."/>
            <person name="Labutti K."/>
            <person name="Salamov A."/>
            <person name="Andreopoulos B."/>
            <person name="Baker S."/>
            <person name="Barry K."/>
            <person name="Bills G."/>
            <person name="Bluhm B."/>
            <person name="Cannon C."/>
            <person name="Castanera R."/>
            <person name="Culley D."/>
            <person name="Daum C."/>
            <person name="Ezra D."/>
            <person name="Gonzalez J."/>
            <person name="Henrissat B."/>
            <person name="Kuo A."/>
            <person name="Liang C."/>
            <person name="Lipzen A."/>
            <person name="Lutzoni F."/>
            <person name="Magnuson J."/>
            <person name="Mondo S."/>
            <person name="Nolan M."/>
            <person name="Ohm R."/>
            <person name="Pangilinan J."/>
            <person name="Park H.-J."/>
            <person name="Ramirez L."/>
            <person name="Alfaro M."/>
            <person name="Sun H."/>
            <person name="Tritt A."/>
            <person name="Yoshinaga Y."/>
            <person name="Zwiers L.-H."/>
            <person name="Turgeon B."/>
            <person name="Goodwin S."/>
            <person name="Spatafora J."/>
            <person name="Crous P."/>
            <person name="Grigoriev I."/>
        </authorList>
    </citation>
    <scope>NUCLEOTIDE SEQUENCE</scope>
    <source>
        <strain evidence="3">CBS 119925</strain>
    </source>
</reference>
<name>A0A6A6VJN7_9PLEO</name>
<organism evidence="3 4">
    <name type="scientific">Sporormia fimetaria CBS 119925</name>
    <dbReference type="NCBI Taxonomy" id="1340428"/>
    <lineage>
        <taxon>Eukaryota</taxon>
        <taxon>Fungi</taxon>
        <taxon>Dikarya</taxon>
        <taxon>Ascomycota</taxon>
        <taxon>Pezizomycotina</taxon>
        <taxon>Dothideomycetes</taxon>
        <taxon>Pleosporomycetidae</taxon>
        <taxon>Pleosporales</taxon>
        <taxon>Sporormiaceae</taxon>
        <taxon>Sporormia</taxon>
    </lineage>
</organism>
<dbReference type="EMBL" id="MU006566">
    <property type="protein sequence ID" value="KAF2749337.1"/>
    <property type="molecule type" value="Genomic_DNA"/>
</dbReference>
<evidence type="ECO:0000256" key="1">
    <source>
        <dbReference type="SAM" id="MobiDB-lite"/>
    </source>
</evidence>
<evidence type="ECO:0000313" key="4">
    <source>
        <dbReference type="Proteomes" id="UP000799440"/>
    </source>
</evidence>
<feature type="transmembrane region" description="Helical" evidence="2">
    <location>
        <begin position="67"/>
        <end position="88"/>
    </location>
</feature>
<feature type="compositionally biased region" description="Polar residues" evidence="1">
    <location>
        <begin position="1"/>
        <end position="49"/>
    </location>
</feature>
<dbReference type="Proteomes" id="UP000799440">
    <property type="component" value="Unassembled WGS sequence"/>
</dbReference>
<dbReference type="AlphaFoldDB" id="A0A6A6VJN7"/>
<proteinExistence type="predicted"/>
<keyword evidence="2" id="KW-1133">Transmembrane helix</keyword>
<sequence length="226" mass="24622">MRSTSTIPGQTSLATTLATQDGRSIHTSVTHSTQTPAMPSMTSQPTPTDRTFELLPTDSQLSPGEKAAIIVSVVALLSILLVFIGFYIRRLKRELRAAQAQVATGAVSEAEWRAHTPILSEHGFAAERRESGRTASPVRGRSSPVSPLSPLDRGGEWMKRGRVLSVVVERSSEDELGDARGTWEPVPGQREGIASALELDGERTGIVEMPISITPRMRSRERERQI</sequence>